<sequence>MAPVQKATDWSSIDVPVKHEGKQITLPNDPAPMDYKAARQTLARIEQQENQTFDANEKVLGAPWDALVAVYRAMQRLYGVVIAESIQTFFGEIKPDMITIFTGVADHDRIQVPMGRMALPNVSEPVNIGMFEGGAFISGTVRRRDRAFLVEIANLARKLLREESVYRGQAIRLGVDDDGDLDMNRQPEFMDIRHVAEGDMIHAAETTALIRTNIFAPLKNTEACRRHRIPLKRGILLEGRYGTGKSPTARVTARVAADHGWTFITLDRVQGLKAAIEFARAYQPCVIFAEDIDRAADRDDEDVNDLVNMLDGVLTKDAEIMVVLTTNFIEKIDKALLRPGRFDAVISIQPPDAETSVRLIQTYARGLLGEGDLTQVGGVIAGWIPATIREVVERAKLSMLTDDRAQITPDDLMISAVGMKRHMELLEPKETQKSARDLFCDGLLGMLQEASTSPIAEGGPSLRDVFTLLDRVDDRVIDLGTGVERANQAARAGANSAEIGRRTSERVLEAVSKD</sequence>
<protein>
    <submittedName>
        <fullName evidence="6">ATP-binding protein</fullName>
    </submittedName>
</protein>
<dbReference type="GO" id="GO:0005524">
    <property type="term" value="F:ATP binding"/>
    <property type="evidence" value="ECO:0007669"/>
    <property type="project" value="UniProtKB-KW"/>
</dbReference>
<dbReference type="RefSeq" id="WP_346013532.1">
    <property type="nucleotide sequence ID" value="NZ_JAQYXP010000005.1"/>
</dbReference>
<dbReference type="PANTHER" id="PTHR23073">
    <property type="entry name" value="26S PROTEASOME REGULATORY SUBUNIT"/>
    <property type="match status" value="1"/>
</dbReference>
<dbReference type="SUPFAM" id="SSF52540">
    <property type="entry name" value="P-loop containing nucleoside triphosphate hydrolases"/>
    <property type="match status" value="1"/>
</dbReference>
<organism evidence="6 7">
    <name type="scientific">Methylobacterium ajmalii</name>
    <dbReference type="NCBI Taxonomy" id="2738439"/>
    <lineage>
        <taxon>Bacteria</taxon>
        <taxon>Pseudomonadati</taxon>
        <taxon>Pseudomonadota</taxon>
        <taxon>Alphaproteobacteria</taxon>
        <taxon>Hyphomicrobiales</taxon>
        <taxon>Methylobacteriaceae</taxon>
        <taxon>Methylobacterium</taxon>
    </lineage>
</organism>
<name>A0ABV0A376_9HYPH</name>
<keyword evidence="7" id="KW-1185">Reference proteome</keyword>
<reference evidence="6 7" key="1">
    <citation type="journal article" date="2023" name="PLoS ONE">
        <title>Complete genome assembly of Hawai'i environmental nontuberculous mycobacteria reveals unexpected co-isolation with methylobacteria.</title>
        <authorList>
            <person name="Hendrix J."/>
            <person name="Epperson L.E."/>
            <person name="Tong E.I."/>
            <person name="Chan Y.L."/>
            <person name="Hasan N.A."/>
            <person name="Dawrs S.N."/>
            <person name="Norton G.J."/>
            <person name="Virdi R."/>
            <person name="Crooks J.L."/>
            <person name="Chan E.D."/>
            <person name="Honda J.R."/>
            <person name="Strong M."/>
        </authorList>
    </citation>
    <scope>NUCLEOTIDE SEQUENCE [LARGE SCALE GENOMIC DNA]</scope>
    <source>
        <strain evidence="6 7">NJH_HI04-1</strain>
    </source>
</reference>
<dbReference type="InterPro" id="IPR003960">
    <property type="entry name" value="ATPase_AAA_CS"/>
</dbReference>
<dbReference type="InterPro" id="IPR050221">
    <property type="entry name" value="26S_Proteasome_ATPase"/>
</dbReference>
<dbReference type="EMBL" id="JAQYXP010000005">
    <property type="protein sequence ID" value="MEN3238231.1"/>
    <property type="molecule type" value="Genomic_DNA"/>
</dbReference>
<evidence type="ECO:0000256" key="1">
    <source>
        <dbReference type="ARBA" id="ARBA00006914"/>
    </source>
</evidence>
<dbReference type="PROSITE" id="PS00674">
    <property type="entry name" value="AAA"/>
    <property type="match status" value="1"/>
</dbReference>
<dbReference type="SMART" id="SM00382">
    <property type="entry name" value="AAA"/>
    <property type="match status" value="1"/>
</dbReference>
<comment type="similarity">
    <text evidence="1 4">Belongs to the AAA ATPase family.</text>
</comment>
<evidence type="ECO:0000313" key="6">
    <source>
        <dbReference type="EMBL" id="MEN3238231.1"/>
    </source>
</evidence>
<feature type="domain" description="AAA+ ATPase" evidence="5">
    <location>
        <begin position="231"/>
        <end position="352"/>
    </location>
</feature>
<dbReference type="InterPro" id="IPR003593">
    <property type="entry name" value="AAA+_ATPase"/>
</dbReference>
<evidence type="ECO:0000259" key="5">
    <source>
        <dbReference type="SMART" id="SM00382"/>
    </source>
</evidence>
<dbReference type="Proteomes" id="UP001407347">
    <property type="component" value="Unassembled WGS sequence"/>
</dbReference>
<dbReference type="Gene3D" id="1.10.8.60">
    <property type="match status" value="1"/>
</dbReference>
<evidence type="ECO:0000256" key="2">
    <source>
        <dbReference type="ARBA" id="ARBA00022741"/>
    </source>
</evidence>
<gene>
    <name evidence="6" type="ORF">PUR29_32815</name>
</gene>
<dbReference type="Gene3D" id="3.40.50.300">
    <property type="entry name" value="P-loop containing nucleotide triphosphate hydrolases"/>
    <property type="match status" value="1"/>
</dbReference>
<evidence type="ECO:0000256" key="3">
    <source>
        <dbReference type="ARBA" id="ARBA00022840"/>
    </source>
</evidence>
<dbReference type="CDD" id="cd19481">
    <property type="entry name" value="RecA-like_protease"/>
    <property type="match status" value="1"/>
</dbReference>
<dbReference type="Pfam" id="PF00004">
    <property type="entry name" value="AAA"/>
    <property type="match status" value="1"/>
</dbReference>
<evidence type="ECO:0000313" key="7">
    <source>
        <dbReference type="Proteomes" id="UP001407347"/>
    </source>
</evidence>
<evidence type="ECO:0000256" key="4">
    <source>
        <dbReference type="RuleBase" id="RU003651"/>
    </source>
</evidence>
<proteinExistence type="inferred from homology"/>
<accession>A0ABV0A376</accession>
<keyword evidence="3 4" id="KW-0067">ATP-binding</keyword>
<comment type="caution">
    <text evidence="6">The sequence shown here is derived from an EMBL/GenBank/DDBJ whole genome shotgun (WGS) entry which is preliminary data.</text>
</comment>
<dbReference type="InterPro" id="IPR027417">
    <property type="entry name" value="P-loop_NTPase"/>
</dbReference>
<dbReference type="InterPro" id="IPR003959">
    <property type="entry name" value="ATPase_AAA_core"/>
</dbReference>
<keyword evidence="2 4" id="KW-0547">Nucleotide-binding</keyword>